<dbReference type="Gene3D" id="3.80.10.10">
    <property type="entry name" value="Ribonuclease Inhibitor"/>
    <property type="match status" value="6"/>
</dbReference>
<reference evidence="4 5" key="1">
    <citation type="submission" date="2015-12" db="EMBL/GenBank/DDBJ databases">
        <title>The genome of Folsomia candida.</title>
        <authorList>
            <person name="Faddeeva A."/>
            <person name="Derks M.F."/>
            <person name="Anvar Y."/>
            <person name="Smit S."/>
            <person name="Van Straalen N."/>
            <person name="Roelofs D."/>
        </authorList>
    </citation>
    <scope>NUCLEOTIDE SEQUENCE [LARGE SCALE GENOMIC DNA]</scope>
    <source>
        <strain evidence="4 5">VU population</strain>
        <tissue evidence="4">Whole body</tissue>
    </source>
</reference>
<sequence>MDSEEEERGSPSRSRSDSSSPRPILKSQPRHLFKSLIIADDTSDSDSEANLQNINASQIERGGAGDKSLANVLTTSRFSSSKPGSLQNYLRNRHHVKDGVTEGITEPPQHRQKPEDSSNRSIEIFFGNLTNFGTFCNSLSGKPQGSDNNVVDDEGNGNTDKSPLMSHDGVQQHLQANNASDVPQKSLDSDDVVNLRKMSIFELSRPVSVPPIDDCLETFPCYHIKKYSKAARLQQYKNFAVKNNEELAEDVEKEIDSDKEYETTDDDEVEGLVNEEGEELMNCTKVVEDNNDILLKNVEPTKLDDDREEFEAIPNPLSSTVDPCAVKKLCLDLRWQDFRNLKLLQRLYLFGGEISTIEALHFENLRVLWLSNNKLTSLNFLTFGMLQLAELNVANNQITCLEAEDLYKCSCLQNLNVSGNPLCTVQDVENLNVVPTVKEFYLIDPSYGKCPVASICESRSFLVNRLRYVQMLNGKPVTDAERKELQLTISHKCLYYYADSVTCGSSYTARRKAVVQVAFKQLESLGDRIADLATFSAKCLQADYQMNGLPMFSKMQDQLMLDVSKIHTRLSHLKQWTRVVLRRIESLLRISRWEQQMDEWTKWLEFKSFGTIRAYISQSVTDLDSSKDEDDFRDTMHQLISALSCKKQWPRNTLLKLETIIVIQDRGAEAGMEKIFEDNYARKNEPKFIPPPPLEEDPVALATSLDIQHLLSGQPFYGPPSIQPIRVVPTYVDPNYKPPPPLFSYPESVPGLPERSQPLLLFLVTGSGACGTVKHNKDPLQYFHNLLFEKSRYFKEVRLTNCIWTATQLNYSQTNQAKSPKDASHSILFVVKVLEECLISVGKSNDCLMTSHNEDCMIFALRRPLCYSPAYIVYISHIPNDKKGNWYESVADDSDVTLGVSKMLEVISNRIVDLGAAQSRRNVPYYLHRTHDGVKADLTAVTKLLLLSTKHTDPLIKPTRNGAELLSVTKFLGPNILDTVTSLDLSANRLGLAVGLEGMISLKKLNLSYNNLTTLSGLHKLPQLKELKTGWNSLRFFHSNLNTLAWACSKLQVLEILPNPFQDVRDYGHIPVLANGYLPYLQRVDAWVAPFHPPSKCPISTSLELSCINANFSKEVLKFTWVGDNVTSMDYSGQCASNLDFLPPFPHQKETISSNRIGVLLNLSNNYITSSSLFTSSIVQNAEWRSFLVQLDLQGTKLSDLDALGFSCPNLEHLQISGNPIPCNFDVLQPLKYLKELMSLDASRTPIATHPEYSIYVRSNLTVQILDGVGLYLWNTMKAVGNKGGIMSHDWLETSLGPQNWNSLTELSLPHCDLHKVEFPSHSLPNLLSLDLTGNCLHTLAGLSVLLKLRVLCVSNNRIKSLGDPCPCCFEKMLEAQGGAIKNSASVESSKTSLPRSMSQKHHQSLIRGDGGNGTIATQLGGVMVRQDIQKTLFPNLEVLVLSHNAISSIENLHLHALPTLRTVILNCNKIKGFEGLDSLSTLKALVLDNNHITHIPFSSMKGCNSLKNLHLEHNRISVLPRLSNLHNLSALHIGYNRIQSLTDISRLGKLKLQELTLLGNPSCKSDYWKGVIAELPRLQKLDGVNILKLKMLQECSKCIKIETDEASDDWDDIDELPPGYIPDGGLKIKTLPIAYHNRLTNSE</sequence>
<dbReference type="InterPro" id="IPR050836">
    <property type="entry name" value="SDS22/Internalin_LRR"/>
</dbReference>
<dbReference type="SUPFAM" id="SSF52075">
    <property type="entry name" value="Outer arm dynein light chain 1"/>
    <property type="match status" value="1"/>
</dbReference>
<evidence type="ECO:0000256" key="1">
    <source>
        <dbReference type="ARBA" id="ARBA00022614"/>
    </source>
</evidence>
<dbReference type="InterPro" id="IPR025875">
    <property type="entry name" value="Leu-rich_rpt_4"/>
</dbReference>
<dbReference type="InterPro" id="IPR003591">
    <property type="entry name" value="Leu-rich_rpt_typical-subtyp"/>
</dbReference>
<dbReference type="SMART" id="SM00365">
    <property type="entry name" value="LRR_SD22"/>
    <property type="match status" value="9"/>
</dbReference>
<gene>
    <name evidence="4" type="ORF">Fcan01_05244</name>
</gene>
<proteinExistence type="predicted"/>
<keyword evidence="2" id="KW-0677">Repeat</keyword>
<feature type="region of interest" description="Disordered" evidence="3">
    <location>
        <begin position="99"/>
        <end position="120"/>
    </location>
</feature>
<name>A0A226EQW3_FOLCA</name>
<evidence type="ECO:0000256" key="3">
    <source>
        <dbReference type="SAM" id="MobiDB-lite"/>
    </source>
</evidence>
<organism evidence="4 5">
    <name type="scientific">Folsomia candida</name>
    <name type="common">Springtail</name>
    <dbReference type="NCBI Taxonomy" id="158441"/>
    <lineage>
        <taxon>Eukaryota</taxon>
        <taxon>Metazoa</taxon>
        <taxon>Ecdysozoa</taxon>
        <taxon>Arthropoda</taxon>
        <taxon>Hexapoda</taxon>
        <taxon>Collembola</taxon>
        <taxon>Entomobryomorpha</taxon>
        <taxon>Isotomoidea</taxon>
        <taxon>Isotomidae</taxon>
        <taxon>Proisotominae</taxon>
        <taxon>Folsomia</taxon>
    </lineage>
</organism>
<dbReference type="PANTHER" id="PTHR46652:SF7">
    <property type="entry name" value="LEUCINE-RICH REPEAT AND IQ DOMAIN-CONTAINING PROTEIN 1"/>
    <property type="match status" value="1"/>
</dbReference>
<dbReference type="PROSITE" id="PS51450">
    <property type="entry name" value="LRR"/>
    <property type="match status" value="7"/>
</dbReference>
<dbReference type="Pfam" id="PF12799">
    <property type="entry name" value="LRR_4"/>
    <property type="match status" value="1"/>
</dbReference>
<keyword evidence="5" id="KW-1185">Reference proteome</keyword>
<evidence type="ECO:0000313" key="5">
    <source>
        <dbReference type="Proteomes" id="UP000198287"/>
    </source>
</evidence>
<accession>A0A226EQW3</accession>
<protein>
    <submittedName>
        <fullName evidence="4">Leucine-rich repeat-containing protein 9</fullName>
    </submittedName>
</protein>
<dbReference type="Proteomes" id="UP000198287">
    <property type="component" value="Unassembled WGS sequence"/>
</dbReference>
<dbReference type="STRING" id="158441.A0A226EQW3"/>
<feature type="compositionally biased region" description="Basic and acidic residues" evidence="3">
    <location>
        <begin position="108"/>
        <end position="118"/>
    </location>
</feature>
<dbReference type="Pfam" id="PF13855">
    <property type="entry name" value="LRR_8"/>
    <property type="match status" value="2"/>
</dbReference>
<dbReference type="SUPFAM" id="SSF52058">
    <property type="entry name" value="L domain-like"/>
    <property type="match status" value="2"/>
</dbReference>
<dbReference type="PANTHER" id="PTHR46652">
    <property type="entry name" value="LEUCINE-RICH REPEAT AND IQ DOMAIN-CONTAINING PROTEIN 1-RELATED"/>
    <property type="match status" value="1"/>
</dbReference>
<feature type="region of interest" description="Disordered" evidence="3">
    <location>
        <begin position="1"/>
        <end position="31"/>
    </location>
</feature>
<dbReference type="EMBL" id="LNIX01000002">
    <property type="protein sequence ID" value="OXA59650.1"/>
    <property type="molecule type" value="Genomic_DNA"/>
</dbReference>
<evidence type="ECO:0000256" key="2">
    <source>
        <dbReference type="ARBA" id="ARBA00022737"/>
    </source>
</evidence>
<evidence type="ECO:0000313" key="4">
    <source>
        <dbReference type="EMBL" id="OXA59650.1"/>
    </source>
</evidence>
<dbReference type="SMART" id="SM00364">
    <property type="entry name" value="LRR_BAC"/>
    <property type="match status" value="6"/>
</dbReference>
<dbReference type="OrthoDB" id="676979at2759"/>
<dbReference type="OMA" id="KLCLVNN"/>
<keyword evidence="1" id="KW-0433">Leucine-rich repeat</keyword>
<dbReference type="InterPro" id="IPR001611">
    <property type="entry name" value="Leu-rich_rpt"/>
</dbReference>
<dbReference type="SMART" id="SM00369">
    <property type="entry name" value="LRR_TYP"/>
    <property type="match status" value="9"/>
</dbReference>
<dbReference type="InterPro" id="IPR032675">
    <property type="entry name" value="LRR_dom_sf"/>
</dbReference>
<comment type="caution">
    <text evidence="4">The sequence shown here is derived from an EMBL/GenBank/DDBJ whole genome shotgun (WGS) entry which is preliminary data.</text>
</comment>